<dbReference type="RefSeq" id="WP_216455613.1">
    <property type="nucleotide sequence ID" value="NZ_JAHLQL010000001.1"/>
</dbReference>
<dbReference type="PANTHER" id="PTHR10724">
    <property type="entry name" value="30S RIBOSOMAL PROTEIN S1"/>
    <property type="match status" value="1"/>
</dbReference>
<evidence type="ECO:0000313" key="4">
    <source>
        <dbReference type="EMBL" id="MBU5590405.1"/>
    </source>
</evidence>
<feature type="domain" description="S1 motif" evidence="3">
    <location>
        <begin position="287"/>
        <end position="356"/>
    </location>
</feature>
<comment type="caution">
    <text evidence="4">The sequence shown here is derived from an EMBL/GenBank/DDBJ whole genome shotgun (WGS) entry which is preliminary data.</text>
</comment>
<dbReference type="InterPro" id="IPR003029">
    <property type="entry name" value="S1_domain"/>
</dbReference>
<keyword evidence="5" id="KW-1185">Reference proteome</keyword>
<dbReference type="PROSITE" id="PS50126">
    <property type="entry name" value="S1"/>
    <property type="match status" value="4"/>
</dbReference>
<feature type="domain" description="S1 motif" evidence="3">
    <location>
        <begin position="202"/>
        <end position="270"/>
    </location>
</feature>
<evidence type="ECO:0000256" key="2">
    <source>
        <dbReference type="ARBA" id="ARBA00023274"/>
    </source>
</evidence>
<proteinExistence type="predicted"/>
<dbReference type="CDD" id="cd05687">
    <property type="entry name" value="S1_RPS1_repeat_ec1_hs1"/>
    <property type="match status" value="1"/>
</dbReference>
<name>A0ABS6EXG0_9CLOT</name>
<keyword evidence="2" id="KW-0687">Ribonucleoprotein</keyword>
<gene>
    <name evidence="4" type="primary">rpsA</name>
    <name evidence="4" type="ORF">KQI89_01380</name>
</gene>
<dbReference type="SMART" id="SM00316">
    <property type="entry name" value="S1"/>
    <property type="match status" value="4"/>
</dbReference>
<dbReference type="GO" id="GO:0005840">
    <property type="term" value="C:ribosome"/>
    <property type="evidence" value="ECO:0007669"/>
    <property type="project" value="UniProtKB-KW"/>
</dbReference>
<dbReference type="PANTHER" id="PTHR10724:SF7">
    <property type="entry name" value="SMALL RIBOSOMAL SUBUNIT PROTEIN BS1C"/>
    <property type="match status" value="1"/>
</dbReference>
<dbReference type="InterPro" id="IPR050437">
    <property type="entry name" value="Ribos_protein_bS1-like"/>
</dbReference>
<dbReference type="EMBL" id="JAHLQL010000001">
    <property type="protein sequence ID" value="MBU5590405.1"/>
    <property type="molecule type" value="Genomic_DNA"/>
</dbReference>
<dbReference type="CDD" id="cd05688">
    <property type="entry name" value="S1_RPS1_repeat_ec3"/>
    <property type="match status" value="1"/>
</dbReference>
<dbReference type="Pfam" id="PF00575">
    <property type="entry name" value="S1"/>
    <property type="match status" value="4"/>
</dbReference>
<dbReference type="Proteomes" id="UP000736583">
    <property type="component" value="Unassembled WGS sequence"/>
</dbReference>
<dbReference type="NCBIfam" id="NF005208">
    <property type="entry name" value="PRK06676.1"/>
    <property type="match status" value="1"/>
</dbReference>
<accession>A0ABS6EXG0</accession>
<feature type="domain" description="S1 motif" evidence="3">
    <location>
        <begin position="28"/>
        <end position="97"/>
    </location>
</feature>
<keyword evidence="1 4" id="KW-0689">Ribosomal protein</keyword>
<dbReference type="CDD" id="cd04465">
    <property type="entry name" value="S1_RPS1_repeat_ec2_hs2"/>
    <property type="match status" value="1"/>
</dbReference>
<feature type="domain" description="S1 motif" evidence="3">
    <location>
        <begin position="115"/>
        <end position="181"/>
    </location>
</feature>
<evidence type="ECO:0000256" key="1">
    <source>
        <dbReference type="ARBA" id="ARBA00022980"/>
    </source>
</evidence>
<evidence type="ECO:0000259" key="3">
    <source>
        <dbReference type="PROSITE" id="PS50126"/>
    </source>
</evidence>
<organism evidence="4 5">
    <name type="scientific">Clostridium simiarum</name>
    <dbReference type="NCBI Taxonomy" id="2841506"/>
    <lineage>
        <taxon>Bacteria</taxon>
        <taxon>Bacillati</taxon>
        <taxon>Bacillota</taxon>
        <taxon>Clostridia</taxon>
        <taxon>Eubacteriales</taxon>
        <taxon>Clostridiaceae</taxon>
        <taxon>Clostridium</taxon>
    </lineage>
</organism>
<reference evidence="4 5" key="1">
    <citation type="submission" date="2021-06" db="EMBL/GenBank/DDBJ databases">
        <authorList>
            <person name="Sun Q."/>
            <person name="Li D."/>
        </authorList>
    </citation>
    <scope>NUCLEOTIDE SEQUENCE [LARGE SCALE GENOMIC DNA]</scope>
    <source>
        <strain evidence="4 5">MSJ-4</strain>
    </source>
</reference>
<protein>
    <submittedName>
        <fullName evidence="4">30S ribosomal protein S1</fullName>
    </submittedName>
</protein>
<sequence length="391" mass="44171">MEDNIKDVEMSMEQLLKESYDFKKIHKGDILQGKIIKVTKDEIFVNINYISDGIIPRLEALDNDEEDLRDLFSEGQNLDCMVIDLNDGEGNVLLSKNKAEAIKVWDEFEDSFKNGTLMVVKIKEEVRGGLIANVKGVRVFLPASQVSLRSSTNLKDFIGKQMEVKVIELDRSKGNVVISRKAIELKIEEKKKEALWKEIKLGEKRKGEVVRLTNFGAFVDIGGIQGLVHISDLSWKRILDPKEVVSIGDRVEVYVVNFDKEKNRLSLALKNVDENPWNSIKNKYNVNDVVEGRVSNITSFGAFVELEPGIEGLVPLGEIKEERVVKASDVLTIGDEVKVKILDMKINDKRITLSIKDAFESGVDYSEFNDNQEEVTLADLLGDKLKNLKLD</sequence>
<evidence type="ECO:0000313" key="5">
    <source>
        <dbReference type="Proteomes" id="UP000736583"/>
    </source>
</evidence>